<dbReference type="NCBIfam" id="TIGR02532">
    <property type="entry name" value="IV_pilin_GFxxxE"/>
    <property type="match status" value="1"/>
</dbReference>
<proteinExistence type="predicted"/>
<reference evidence="7 8" key="1">
    <citation type="submission" date="2018-06" db="EMBL/GenBank/DDBJ databases">
        <authorList>
            <consortium name="Pathogen Informatics"/>
            <person name="Doyle S."/>
        </authorList>
    </citation>
    <scope>NUCLEOTIDE SEQUENCE [LARGE SCALE GENOMIC DNA]</scope>
    <source>
        <strain evidence="7 8">NCTC10465</strain>
    </source>
</reference>
<feature type="transmembrane region" description="Helical" evidence="6">
    <location>
        <begin position="24"/>
        <end position="46"/>
    </location>
</feature>
<evidence type="ECO:0000256" key="5">
    <source>
        <dbReference type="ARBA" id="ARBA00023136"/>
    </source>
</evidence>
<dbReference type="AlphaFoldDB" id="A0A378QAK0"/>
<keyword evidence="4 6" id="KW-1133">Transmembrane helix</keyword>
<dbReference type="EMBL" id="UGPY01000001">
    <property type="protein sequence ID" value="STY97228.1"/>
    <property type="molecule type" value="Genomic_DNA"/>
</dbReference>
<dbReference type="Pfam" id="PF07963">
    <property type="entry name" value="N_methyl"/>
    <property type="match status" value="1"/>
</dbReference>
<dbReference type="GO" id="GO:0016020">
    <property type="term" value="C:membrane"/>
    <property type="evidence" value="ECO:0007669"/>
    <property type="project" value="UniProtKB-SubCell"/>
</dbReference>
<dbReference type="InterPro" id="IPR002416">
    <property type="entry name" value="T2SS_protein-GspH"/>
</dbReference>
<evidence type="ECO:0000256" key="2">
    <source>
        <dbReference type="ARBA" id="ARBA00022481"/>
    </source>
</evidence>
<accession>A0A378QAK0</accession>
<name>A0A378QAK0_FAUOS</name>
<keyword evidence="2" id="KW-0488">Methylation</keyword>
<dbReference type="GeneID" id="35779323"/>
<dbReference type="PROSITE" id="PS00409">
    <property type="entry name" value="PROKAR_NTER_METHYL"/>
    <property type="match status" value="1"/>
</dbReference>
<evidence type="ECO:0000256" key="4">
    <source>
        <dbReference type="ARBA" id="ARBA00022989"/>
    </source>
</evidence>
<dbReference type="Proteomes" id="UP000255230">
    <property type="component" value="Unassembled WGS sequence"/>
</dbReference>
<dbReference type="GO" id="GO:0015627">
    <property type="term" value="C:type II protein secretion system complex"/>
    <property type="evidence" value="ECO:0007669"/>
    <property type="project" value="InterPro"/>
</dbReference>
<dbReference type="GO" id="GO:0015628">
    <property type="term" value="P:protein secretion by the type II secretion system"/>
    <property type="evidence" value="ECO:0007669"/>
    <property type="project" value="InterPro"/>
</dbReference>
<evidence type="ECO:0000256" key="3">
    <source>
        <dbReference type="ARBA" id="ARBA00022692"/>
    </source>
</evidence>
<dbReference type="SUPFAM" id="SSF54523">
    <property type="entry name" value="Pili subunits"/>
    <property type="match status" value="1"/>
</dbReference>
<dbReference type="PRINTS" id="PR00885">
    <property type="entry name" value="BCTERIALGSPH"/>
</dbReference>
<comment type="subcellular location">
    <subcellularLocation>
        <location evidence="1">Membrane</location>
        <topology evidence="1">Single-pass membrane protein</topology>
    </subcellularLocation>
</comment>
<gene>
    <name evidence="7" type="ORF">NCTC10465_01008</name>
</gene>
<evidence type="ECO:0000256" key="1">
    <source>
        <dbReference type="ARBA" id="ARBA00004167"/>
    </source>
</evidence>
<keyword evidence="5 6" id="KW-0472">Membrane</keyword>
<keyword evidence="3 6" id="KW-0812">Transmembrane</keyword>
<keyword evidence="8" id="KW-1185">Reference proteome</keyword>
<sequence>MRLLVGRSCKTFTPAPSAMGGQQGFTLIEIMVVIVILSIFAGMMSLSVGGSENRRNAAFYERLTSNLDYVRLLSTERMQPYGLAIKLPQNDAPNQLVVVKLENAFTNSQSAVGNANAATTSQPAPPQWVIEKQIPPLDVPDHLDVKIRPLDNPFNTTAAQNAQPTVNWLSSSEAPPVVWFGTGEATPVQISIQKTNADKQTFAVGNPIIVNQAGAIEVAK</sequence>
<evidence type="ECO:0000313" key="7">
    <source>
        <dbReference type="EMBL" id="STY97228.1"/>
    </source>
</evidence>
<organism evidence="7 8">
    <name type="scientific">Faucicola osloensis</name>
    <name type="common">Moraxella osloensis</name>
    <dbReference type="NCBI Taxonomy" id="34062"/>
    <lineage>
        <taxon>Bacteria</taxon>
        <taxon>Pseudomonadati</taxon>
        <taxon>Pseudomonadota</taxon>
        <taxon>Gammaproteobacteria</taxon>
        <taxon>Moraxellales</taxon>
        <taxon>Moraxellaceae</taxon>
        <taxon>Faucicola</taxon>
    </lineage>
</organism>
<dbReference type="InterPro" id="IPR012902">
    <property type="entry name" value="N_methyl_site"/>
</dbReference>
<protein>
    <submittedName>
        <fullName evidence="7">Tfp pilus assembly protein FimT</fullName>
    </submittedName>
</protein>
<evidence type="ECO:0000313" key="8">
    <source>
        <dbReference type="Proteomes" id="UP000255230"/>
    </source>
</evidence>
<dbReference type="InterPro" id="IPR045584">
    <property type="entry name" value="Pilin-like"/>
</dbReference>
<evidence type="ECO:0000256" key="6">
    <source>
        <dbReference type="SAM" id="Phobius"/>
    </source>
</evidence>
<dbReference type="RefSeq" id="WP_227713342.1">
    <property type="nucleotide sequence ID" value="NZ_CBCRZU010000011.1"/>
</dbReference>